<dbReference type="GO" id="GO:0019911">
    <property type="term" value="F:structural constituent of myelin sheath"/>
    <property type="evidence" value="ECO:0007669"/>
    <property type="project" value="TreeGrafter"/>
</dbReference>
<evidence type="ECO:0000256" key="4">
    <source>
        <dbReference type="ARBA" id="ARBA00023136"/>
    </source>
</evidence>
<keyword evidence="4 5" id="KW-0472">Membrane</keyword>
<dbReference type="PRINTS" id="PR01884">
    <property type="entry name" value="MALPROTEIN"/>
</dbReference>
<keyword evidence="9" id="KW-1185">Reference proteome</keyword>
<comment type="subcellular location">
    <subcellularLocation>
        <location evidence="1">Membrane</location>
        <topology evidence="1">Multi-pass membrane protein</topology>
    </subcellularLocation>
</comment>
<dbReference type="PROSITE" id="PS51225">
    <property type="entry name" value="MARVEL"/>
    <property type="match status" value="1"/>
</dbReference>
<dbReference type="AlphaFoldDB" id="A0A315UPA3"/>
<sequence>MASMLMKSGCKLLIEIYFYYFKNTPKSPEAILFEPPLETGTTKVFGGLVWILVASTHIDPVNPLGWVMFVSVFCFVMTFLWMIMFATGCHKSSSVWAAAVRAQHNDFVYHGLAVIFYLSAGVELAYITLMRKSLLPFDLRLYQIDIAAVVFAFATTLLYFIHAILSAIRWKHF</sequence>
<feature type="transmembrane region" description="Helical" evidence="6">
    <location>
        <begin position="141"/>
        <end position="165"/>
    </location>
</feature>
<dbReference type="GO" id="GO:0016020">
    <property type="term" value="C:membrane"/>
    <property type="evidence" value="ECO:0007669"/>
    <property type="project" value="UniProtKB-SubCell"/>
</dbReference>
<evidence type="ECO:0000313" key="9">
    <source>
        <dbReference type="Proteomes" id="UP000250572"/>
    </source>
</evidence>
<dbReference type="InterPro" id="IPR013295">
    <property type="entry name" value="MAL"/>
</dbReference>
<dbReference type="PANTHER" id="PTHR22776">
    <property type="entry name" value="MARVEL-CONTAINING POTENTIAL LIPID RAFT-ASSOCIATED PROTEIN"/>
    <property type="match status" value="1"/>
</dbReference>
<evidence type="ECO:0000256" key="2">
    <source>
        <dbReference type="ARBA" id="ARBA00022692"/>
    </source>
</evidence>
<organism evidence="8 9">
    <name type="scientific">Gambusia affinis</name>
    <name type="common">Western mosquitofish</name>
    <name type="synonym">Heterandria affinis</name>
    <dbReference type="NCBI Taxonomy" id="33528"/>
    <lineage>
        <taxon>Eukaryota</taxon>
        <taxon>Metazoa</taxon>
        <taxon>Chordata</taxon>
        <taxon>Craniata</taxon>
        <taxon>Vertebrata</taxon>
        <taxon>Euteleostomi</taxon>
        <taxon>Actinopterygii</taxon>
        <taxon>Neopterygii</taxon>
        <taxon>Teleostei</taxon>
        <taxon>Neoteleostei</taxon>
        <taxon>Acanthomorphata</taxon>
        <taxon>Ovalentaria</taxon>
        <taxon>Atherinomorphae</taxon>
        <taxon>Cyprinodontiformes</taxon>
        <taxon>Poeciliidae</taxon>
        <taxon>Poeciliinae</taxon>
        <taxon>Gambusia</taxon>
    </lineage>
</organism>
<evidence type="ECO:0000256" key="1">
    <source>
        <dbReference type="ARBA" id="ARBA00004141"/>
    </source>
</evidence>
<reference evidence="8 9" key="1">
    <citation type="journal article" date="2018" name="G3 (Bethesda)">
        <title>A High-Quality Reference Genome for the Invasive Mosquitofish Gambusia affinis Using a Chicago Library.</title>
        <authorList>
            <person name="Hoffberg S.L."/>
            <person name="Troendle N.J."/>
            <person name="Glenn T.C."/>
            <person name="Mahmud O."/>
            <person name="Louha S."/>
            <person name="Chalopin D."/>
            <person name="Bennetzen J.L."/>
            <person name="Mauricio R."/>
        </authorList>
    </citation>
    <scope>NUCLEOTIDE SEQUENCE [LARGE SCALE GENOMIC DNA]</scope>
    <source>
        <strain evidence="8">NE01/NJP1002.9</strain>
        <tissue evidence="8">Muscle</tissue>
    </source>
</reference>
<feature type="transmembrane region" description="Helical" evidence="6">
    <location>
        <begin position="107"/>
        <end position="129"/>
    </location>
</feature>
<feature type="transmembrane region" description="Helical" evidence="6">
    <location>
        <begin position="64"/>
        <end position="86"/>
    </location>
</feature>
<evidence type="ECO:0000256" key="5">
    <source>
        <dbReference type="PROSITE-ProRule" id="PRU00581"/>
    </source>
</evidence>
<dbReference type="InterPro" id="IPR050578">
    <property type="entry name" value="MARVEL-CKLF_proteins"/>
</dbReference>
<evidence type="ECO:0000256" key="3">
    <source>
        <dbReference type="ARBA" id="ARBA00022989"/>
    </source>
</evidence>
<comment type="caution">
    <text evidence="8">The sequence shown here is derived from an EMBL/GenBank/DDBJ whole genome shotgun (WGS) entry which is preliminary data.</text>
</comment>
<evidence type="ECO:0000256" key="6">
    <source>
        <dbReference type="SAM" id="Phobius"/>
    </source>
</evidence>
<dbReference type="GO" id="GO:0042552">
    <property type="term" value="P:myelination"/>
    <property type="evidence" value="ECO:0007669"/>
    <property type="project" value="TreeGrafter"/>
</dbReference>
<proteinExistence type="predicted"/>
<dbReference type="Pfam" id="PF01284">
    <property type="entry name" value="MARVEL"/>
    <property type="match status" value="1"/>
</dbReference>
<gene>
    <name evidence="8" type="ORF">CCH79_00015797</name>
</gene>
<dbReference type="InterPro" id="IPR008253">
    <property type="entry name" value="Marvel"/>
</dbReference>
<keyword evidence="3 6" id="KW-1133">Transmembrane helix</keyword>
<protein>
    <recommendedName>
        <fullName evidence="7">MARVEL domain-containing protein</fullName>
    </recommendedName>
</protein>
<dbReference type="EMBL" id="NHOQ01002889">
    <property type="protein sequence ID" value="PWA14062.1"/>
    <property type="molecule type" value="Genomic_DNA"/>
</dbReference>
<name>A0A315UPA3_GAMAF</name>
<keyword evidence="2 5" id="KW-0812">Transmembrane</keyword>
<feature type="domain" description="MARVEL" evidence="7">
    <location>
        <begin position="30"/>
        <end position="171"/>
    </location>
</feature>
<accession>A0A315UPA3</accession>
<evidence type="ECO:0000259" key="7">
    <source>
        <dbReference type="PROSITE" id="PS51225"/>
    </source>
</evidence>
<dbReference type="PANTHER" id="PTHR22776:SF88">
    <property type="entry name" value="MAL-LIKE PROTEIN-RELATED"/>
    <property type="match status" value="1"/>
</dbReference>
<evidence type="ECO:0000313" key="8">
    <source>
        <dbReference type="EMBL" id="PWA14062.1"/>
    </source>
</evidence>
<dbReference type="Proteomes" id="UP000250572">
    <property type="component" value="Unassembled WGS sequence"/>
</dbReference>